<feature type="region of interest" description="Disordered" evidence="11">
    <location>
        <begin position="162"/>
        <end position="258"/>
    </location>
</feature>
<dbReference type="InterPro" id="IPR050914">
    <property type="entry name" value="snRNP_SmB/NAA38-like"/>
</dbReference>
<dbReference type="EMBL" id="KZ665261">
    <property type="protein sequence ID" value="PPS00634.1"/>
    <property type="molecule type" value="Genomic_DNA"/>
</dbReference>
<feature type="region of interest" description="Disordered" evidence="11">
    <location>
        <begin position="50"/>
        <end position="70"/>
    </location>
</feature>
<dbReference type="Proteomes" id="UP000239757">
    <property type="component" value="Unassembled WGS sequence"/>
</dbReference>
<dbReference type="GO" id="GO:0071004">
    <property type="term" value="C:U2-type prespliceosome"/>
    <property type="evidence" value="ECO:0007669"/>
    <property type="project" value="TreeGrafter"/>
</dbReference>
<evidence type="ECO:0000256" key="9">
    <source>
        <dbReference type="ARBA" id="ARBA00023274"/>
    </source>
</evidence>
<evidence type="ECO:0000256" key="2">
    <source>
        <dbReference type="ARBA" id="ARBA00004496"/>
    </source>
</evidence>
<dbReference type="GO" id="GO:0003723">
    <property type="term" value="F:RNA binding"/>
    <property type="evidence" value="ECO:0007669"/>
    <property type="project" value="UniProtKB-KW"/>
</dbReference>
<keyword evidence="8" id="KW-0539">Nucleus</keyword>
<evidence type="ECO:0000256" key="8">
    <source>
        <dbReference type="ARBA" id="ARBA00023242"/>
    </source>
</evidence>
<dbReference type="GO" id="GO:0070990">
    <property type="term" value="F:snRNP binding"/>
    <property type="evidence" value="ECO:0007669"/>
    <property type="project" value="TreeGrafter"/>
</dbReference>
<evidence type="ECO:0000313" key="13">
    <source>
        <dbReference type="EMBL" id="PPS00634.1"/>
    </source>
</evidence>
<evidence type="ECO:0000256" key="5">
    <source>
        <dbReference type="ARBA" id="ARBA00022664"/>
    </source>
</evidence>
<keyword evidence="5" id="KW-0507">mRNA processing</keyword>
<accession>A0A2P5XBD3</accession>
<gene>
    <name evidence="13" type="ORF">GOBAR_AA20046</name>
</gene>
<evidence type="ECO:0000256" key="11">
    <source>
        <dbReference type="SAM" id="MobiDB-lite"/>
    </source>
</evidence>
<dbReference type="GO" id="GO:0005687">
    <property type="term" value="C:U4 snRNP"/>
    <property type="evidence" value="ECO:0007669"/>
    <property type="project" value="TreeGrafter"/>
</dbReference>
<keyword evidence="4" id="KW-0963">Cytoplasm</keyword>
<dbReference type="Pfam" id="PF01423">
    <property type="entry name" value="LSM"/>
    <property type="match status" value="2"/>
</dbReference>
<dbReference type="GO" id="GO:0000398">
    <property type="term" value="P:mRNA splicing, via spliceosome"/>
    <property type="evidence" value="ECO:0007669"/>
    <property type="project" value="TreeGrafter"/>
</dbReference>
<evidence type="ECO:0000256" key="1">
    <source>
        <dbReference type="ARBA" id="ARBA00004123"/>
    </source>
</evidence>
<dbReference type="GO" id="GO:0046540">
    <property type="term" value="C:U4/U6 x U5 tri-snRNP complex"/>
    <property type="evidence" value="ECO:0007669"/>
    <property type="project" value="TreeGrafter"/>
</dbReference>
<evidence type="ECO:0000313" key="14">
    <source>
        <dbReference type="Proteomes" id="UP000239757"/>
    </source>
</evidence>
<organism evidence="13 14">
    <name type="scientific">Gossypium barbadense</name>
    <name type="common">Sea Island cotton</name>
    <name type="synonym">Hibiscus barbadensis</name>
    <dbReference type="NCBI Taxonomy" id="3634"/>
    <lineage>
        <taxon>Eukaryota</taxon>
        <taxon>Viridiplantae</taxon>
        <taxon>Streptophyta</taxon>
        <taxon>Embryophyta</taxon>
        <taxon>Tracheophyta</taxon>
        <taxon>Spermatophyta</taxon>
        <taxon>Magnoliopsida</taxon>
        <taxon>eudicotyledons</taxon>
        <taxon>Gunneridae</taxon>
        <taxon>Pentapetalae</taxon>
        <taxon>rosids</taxon>
        <taxon>malvids</taxon>
        <taxon>Malvales</taxon>
        <taxon>Malvaceae</taxon>
        <taxon>Malvoideae</taxon>
        <taxon>Gossypium</taxon>
    </lineage>
</organism>
<reference evidence="13 14" key="1">
    <citation type="submission" date="2015-01" db="EMBL/GenBank/DDBJ databases">
        <title>Genome of allotetraploid Gossypium barbadense reveals genomic plasticity and fiber elongation in cotton evolution.</title>
        <authorList>
            <person name="Chen X."/>
            <person name="Liu X."/>
            <person name="Zhao B."/>
            <person name="Zheng H."/>
            <person name="Hu Y."/>
            <person name="Lu G."/>
            <person name="Yang C."/>
            <person name="Chen J."/>
            <person name="Shan C."/>
            <person name="Zhang L."/>
            <person name="Zhou Y."/>
            <person name="Wang L."/>
            <person name="Guo W."/>
            <person name="Bai Y."/>
            <person name="Ruan J."/>
            <person name="Shangguan X."/>
            <person name="Mao Y."/>
            <person name="Jiang J."/>
            <person name="Zhu Y."/>
            <person name="Lei J."/>
            <person name="Kang H."/>
            <person name="Chen S."/>
            <person name="He X."/>
            <person name="Wang R."/>
            <person name="Wang Y."/>
            <person name="Chen J."/>
            <person name="Wang L."/>
            <person name="Yu S."/>
            <person name="Wang B."/>
            <person name="Wei J."/>
            <person name="Song S."/>
            <person name="Lu X."/>
            <person name="Gao Z."/>
            <person name="Gu W."/>
            <person name="Deng X."/>
            <person name="Ma D."/>
            <person name="Wang S."/>
            <person name="Liang W."/>
            <person name="Fang L."/>
            <person name="Cai C."/>
            <person name="Zhu X."/>
            <person name="Zhou B."/>
            <person name="Zhang Y."/>
            <person name="Chen Z."/>
            <person name="Xu S."/>
            <person name="Zhu R."/>
            <person name="Wang S."/>
            <person name="Zhang T."/>
            <person name="Zhao G."/>
        </authorList>
    </citation>
    <scope>NUCLEOTIDE SEQUENCE [LARGE SCALE GENOMIC DNA]</scope>
    <source>
        <strain evidence="14">cv. Xinhai21</strain>
        <tissue evidence="13">Leaf</tissue>
    </source>
</reference>
<feature type="compositionally biased region" description="Pro residues" evidence="11">
    <location>
        <begin position="174"/>
        <end position="185"/>
    </location>
</feature>
<feature type="domain" description="Sm" evidence="12">
    <location>
        <begin position="285"/>
        <end position="372"/>
    </location>
</feature>
<dbReference type="SUPFAM" id="SSF50182">
    <property type="entry name" value="Sm-like ribonucleoproteins"/>
    <property type="match status" value="2"/>
</dbReference>
<feature type="compositionally biased region" description="Pro residues" evidence="11">
    <location>
        <begin position="479"/>
        <end position="488"/>
    </location>
</feature>
<dbReference type="InterPro" id="IPR001163">
    <property type="entry name" value="Sm_dom_euk/arc"/>
</dbReference>
<protein>
    <recommendedName>
        <fullName evidence="10">Sm protein B</fullName>
    </recommendedName>
</protein>
<feature type="compositionally biased region" description="Pro residues" evidence="11">
    <location>
        <begin position="198"/>
        <end position="207"/>
    </location>
</feature>
<dbReference type="GO" id="GO:0005737">
    <property type="term" value="C:cytoplasm"/>
    <property type="evidence" value="ECO:0007669"/>
    <property type="project" value="UniProtKB-SubCell"/>
</dbReference>
<name>A0A2P5XBD3_GOSBA</name>
<feature type="domain" description="Sm" evidence="12">
    <location>
        <begin position="4"/>
        <end position="91"/>
    </location>
</feature>
<dbReference type="OrthoDB" id="2020720at2759"/>
<proteinExistence type="inferred from homology"/>
<dbReference type="AlphaFoldDB" id="A0A2P5XBD3"/>
<dbReference type="InterPro" id="IPR047575">
    <property type="entry name" value="Sm"/>
</dbReference>
<evidence type="ECO:0000256" key="7">
    <source>
        <dbReference type="ARBA" id="ARBA00023187"/>
    </source>
</evidence>
<dbReference type="GO" id="GO:0071013">
    <property type="term" value="C:catalytic step 2 spliceosome"/>
    <property type="evidence" value="ECO:0007669"/>
    <property type="project" value="TreeGrafter"/>
</dbReference>
<dbReference type="SMART" id="SM00651">
    <property type="entry name" value="Sm"/>
    <property type="match status" value="2"/>
</dbReference>
<feature type="region of interest" description="Disordered" evidence="11">
    <location>
        <begin position="85"/>
        <end position="105"/>
    </location>
</feature>
<feature type="compositionally biased region" description="Pro residues" evidence="11">
    <location>
        <begin position="214"/>
        <end position="258"/>
    </location>
</feature>
<dbReference type="Gene3D" id="2.30.30.100">
    <property type="match status" value="2"/>
</dbReference>
<evidence type="ECO:0000256" key="3">
    <source>
        <dbReference type="ARBA" id="ARBA00009123"/>
    </source>
</evidence>
<feature type="region of interest" description="Disordered" evidence="11">
    <location>
        <begin position="331"/>
        <end position="350"/>
    </location>
</feature>
<comment type="subcellular location">
    <subcellularLocation>
        <location evidence="2">Cytoplasm</location>
    </subcellularLocation>
    <subcellularLocation>
        <location evidence="1">Nucleus</location>
    </subcellularLocation>
</comment>
<dbReference type="GO" id="GO:0005686">
    <property type="term" value="C:U2 snRNP"/>
    <property type="evidence" value="ECO:0007669"/>
    <property type="project" value="TreeGrafter"/>
</dbReference>
<feature type="compositionally biased region" description="Pro residues" evidence="11">
    <location>
        <begin position="455"/>
        <end position="466"/>
    </location>
</feature>
<evidence type="ECO:0000256" key="4">
    <source>
        <dbReference type="ARBA" id="ARBA00022490"/>
    </source>
</evidence>
<comment type="similarity">
    <text evidence="3">Belongs to the snRNP SmB/SmN family.</text>
</comment>
<feature type="compositionally biased region" description="Pro residues" evidence="11">
    <location>
        <begin position="495"/>
        <end position="568"/>
    </location>
</feature>
<dbReference type="GO" id="GO:0005682">
    <property type="term" value="C:U5 snRNP"/>
    <property type="evidence" value="ECO:0007669"/>
    <property type="project" value="TreeGrafter"/>
</dbReference>
<feature type="region of interest" description="Disordered" evidence="11">
    <location>
        <begin position="366"/>
        <end position="386"/>
    </location>
</feature>
<keyword evidence="9" id="KW-0687">Ribonucleoprotein</keyword>
<dbReference type="PANTHER" id="PTHR10701">
    <property type="entry name" value="SMALL NUCLEAR RIBONUCLEOPROTEIN-ASSOCIATED PROTEIN B AND N"/>
    <property type="match status" value="1"/>
</dbReference>
<feature type="compositionally biased region" description="Low complexity" evidence="11">
    <location>
        <begin position="188"/>
        <end position="197"/>
    </location>
</feature>
<dbReference type="CDD" id="cd01717">
    <property type="entry name" value="Sm_B"/>
    <property type="match status" value="2"/>
</dbReference>
<sequence>MSMSKSSKMLQFINYRMRVTIQDGRQLVGKFMAFDRHMNLVLGDCEEFRKLPPAKGKKNPSTNQEREDRRTLGLVLLRGEEVISMTVEGPPPPEESRSKSAAANAVPGPGIGRAAGRGIPTGPLVQAQPGLAGPVRGVGGPAPGMMQPQISRPPVPQLSAPPMTYPAASGAPPVIRPPGQMPPGGYPGQPQAPQMQRGPPPQVPPPAFGVRPPQQFPVPPPQYGQRPMVPPPGSMMRGPPGPPPPRPGMPAPPPPRPGMPPPPVRVFIFLNLPLLHSKSATMSMSKSSKMLQFINYRMRVTIQDGRQLVGKFMAFDRHMNLVLGDCEEFRKLPPAKGKKNPSTNQEREDRRTLGLVLLRGEEVISMTVEGPPPPEESRSKSAAANAVPGPGIGRAAGRGIPTGPLVQAQPGLAGPVRGVGGPAPGMMQPQISRPPVPQLSAPPMTYPAASGAPPVIRPPGQMPPGGYPGQPQAPQMQRGPPPQVPPPAFGVRPPQQFPVPPPQYGQRPMVPPPGSMMRGPPGPPPPRPGMPAPPPPRPGMPPPPGAVPVFGPPRPGMPPPPNPPNQQQ</sequence>
<evidence type="ECO:0000259" key="12">
    <source>
        <dbReference type="PROSITE" id="PS52002"/>
    </source>
</evidence>
<dbReference type="InterPro" id="IPR010920">
    <property type="entry name" value="LSM_dom_sf"/>
</dbReference>
<evidence type="ECO:0000256" key="6">
    <source>
        <dbReference type="ARBA" id="ARBA00022884"/>
    </source>
</evidence>
<feature type="region of interest" description="Disordered" evidence="11">
    <location>
        <begin position="435"/>
        <end position="568"/>
    </location>
</feature>
<dbReference type="PANTHER" id="PTHR10701:SF0">
    <property type="entry name" value="SMALL NUCLEAR RIBONUCLEOPROTEIN-ASSOCIATED PROTEIN B"/>
    <property type="match status" value="1"/>
</dbReference>
<dbReference type="FunFam" id="2.30.30.100:FF:000004">
    <property type="entry name" value="Small nuclear ribonucleoprotein-associated proteins"/>
    <property type="match status" value="2"/>
</dbReference>
<keyword evidence="6" id="KW-0694">RNA-binding</keyword>
<dbReference type="GO" id="GO:0005685">
    <property type="term" value="C:U1 snRNP"/>
    <property type="evidence" value="ECO:0007669"/>
    <property type="project" value="TreeGrafter"/>
</dbReference>
<dbReference type="PROSITE" id="PS52002">
    <property type="entry name" value="SM"/>
    <property type="match status" value="2"/>
</dbReference>
<evidence type="ECO:0000256" key="10">
    <source>
        <dbReference type="ARBA" id="ARBA00041355"/>
    </source>
</evidence>
<feature type="compositionally biased region" description="Low complexity" evidence="11">
    <location>
        <begin position="469"/>
        <end position="478"/>
    </location>
</feature>
<keyword evidence="7" id="KW-0508">mRNA splicing</keyword>